<sequence>MRRISRLSILLIALAAVLVFSINVKADVAEPGSEADPVVTKSYVDKVLADLKQYVDSKSGNSASLEIVYMEKGQHILGDKGTEMILRSGIATAVDSGNGGLADVTQGKDIVNGENISQNHLLIVPREDGRGMKAENDNVVVLVRGNYTLEQ</sequence>
<reference evidence="2" key="1">
    <citation type="journal article" date="2016" name="Genome Announc.">
        <title>Draft Genome Sequence of the Syntrophic Lactate-Degrading Bacterium Tepidanaerobacter syntrophicus JLT.</title>
        <authorList>
            <person name="Matsuura N."/>
            <person name="Ohashi A."/>
            <person name="Tourlousse D.M."/>
            <person name="Sekiguchi Y."/>
        </authorList>
    </citation>
    <scope>NUCLEOTIDE SEQUENCE [LARGE SCALE GENOMIC DNA]</scope>
    <source>
        <strain evidence="2">JL</strain>
    </source>
</reference>
<dbReference type="OrthoDB" id="2381664at2"/>
<keyword evidence="1" id="KW-0732">Signal</keyword>
<organism evidence="2">
    <name type="scientific">Tepidanaerobacter syntrophicus</name>
    <dbReference type="NCBI Taxonomy" id="224999"/>
    <lineage>
        <taxon>Bacteria</taxon>
        <taxon>Bacillati</taxon>
        <taxon>Bacillota</taxon>
        <taxon>Clostridia</taxon>
        <taxon>Thermosediminibacterales</taxon>
        <taxon>Tepidanaerobacteraceae</taxon>
        <taxon>Tepidanaerobacter</taxon>
    </lineage>
</organism>
<name>A0A0U9I488_9FIRM</name>
<evidence type="ECO:0000313" key="2">
    <source>
        <dbReference type="EMBL" id="GAQ25064.1"/>
    </source>
</evidence>
<evidence type="ECO:0000256" key="1">
    <source>
        <dbReference type="SAM" id="SignalP"/>
    </source>
</evidence>
<dbReference type="RefSeq" id="WP_059032487.1">
    <property type="nucleotide sequence ID" value="NZ_BSDN01000002.1"/>
</dbReference>
<accession>A0A0U9I488</accession>
<proteinExistence type="predicted"/>
<gene>
    <name evidence="2" type="ORF">TSYNT_782</name>
</gene>
<keyword evidence="3" id="KW-1185">Reference proteome</keyword>
<dbReference type="STRING" id="224999.GCA_001485475_01079"/>
<dbReference type="EMBL" id="DF977001">
    <property type="protein sequence ID" value="GAQ25064.1"/>
    <property type="molecule type" value="Genomic_DNA"/>
</dbReference>
<dbReference type="AlphaFoldDB" id="A0A0U9I488"/>
<feature type="chain" id="PRO_5006865126" evidence="1">
    <location>
        <begin position="27"/>
        <end position="151"/>
    </location>
</feature>
<dbReference type="Proteomes" id="UP000062160">
    <property type="component" value="Unassembled WGS sequence"/>
</dbReference>
<feature type="signal peptide" evidence="1">
    <location>
        <begin position="1"/>
        <end position="26"/>
    </location>
</feature>
<evidence type="ECO:0000313" key="3">
    <source>
        <dbReference type="Proteomes" id="UP000062160"/>
    </source>
</evidence>
<protein>
    <submittedName>
        <fullName evidence="2">Uncharacterized protein</fullName>
    </submittedName>
</protein>